<organism evidence="5 6">
    <name type="scientific">Sphingobium yanoikuyae</name>
    <name type="common">Sphingomonas yanoikuyae</name>
    <dbReference type="NCBI Taxonomy" id="13690"/>
    <lineage>
        <taxon>Bacteria</taxon>
        <taxon>Pseudomonadati</taxon>
        <taxon>Pseudomonadota</taxon>
        <taxon>Alphaproteobacteria</taxon>
        <taxon>Sphingomonadales</taxon>
        <taxon>Sphingomonadaceae</taxon>
        <taxon>Sphingobium</taxon>
    </lineage>
</organism>
<comment type="caution">
    <text evidence="5">The sequence shown here is derived from an EMBL/GenBank/DDBJ whole genome shotgun (WGS) entry which is preliminary data.</text>
</comment>
<keyword evidence="1" id="KW-1188">Viral release from host cell</keyword>
<name>A0A177JPP4_SPHYA</name>
<dbReference type="InterPro" id="IPR006433">
    <property type="entry name" value="Prohead_protease"/>
</dbReference>
<dbReference type="GO" id="GO:0006508">
    <property type="term" value="P:proteolysis"/>
    <property type="evidence" value="ECO:0007669"/>
    <property type="project" value="UniProtKB-KW"/>
</dbReference>
<proteinExistence type="predicted"/>
<keyword evidence="3" id="KW-0378">Hydrolase</keyword>
<evidence type="ECO:0000256" key="3">
    <source>
        <dbReference type="ARBA" id="ARBA00022801"/>
    </source>
</evidence>
<accession>A0A177JPP4</accession>
<dbReference type="Proteomes" id="UP000077262">
    <property type="component" value="Unassembled WGS sequence"/>
</dbReference>
<reference evidence="5 6" key="1">
    <citation type="submission" date="2016-02" db="EMBL/GenBank/DDBJ databases">
        <authorList>
            <person name="Wen L."/>
            <person name="He K."/>
            <person name="Yang H."/>
        </authorList>
    </citation>
    <scope>NUCLEOTIDE SEQUENCE [LARGE SCALE GENOMIC DNA]</scope>
    <source>
        <strain evidence="5 6">CD09_2</strain>
    </source>
</reference>
<evidence type="ECO:0000256" key="2">
    <source>
        <dbReference type="ARBA" id="ARBA00022670"/>
    </source>
</evidence>
<feature type="domain" description="Prohead serine protease" evidence="4">
    <location>
        <begin position="14"/>
        <end position="151"/>
    </location>
</feature>
<dbReference type="InterPro" id="IPR054613">
    <property type="entry name" value="Peptidase_S78_dom"/>
</dbReference>
<dbReference type="NCBIfam" id="TIGR01543">
    <property type="entry name" value="proheadase_HK97"/>
    <property type="match status" value="1"/>
</dbReference>
<dbReference type="Pfam" id="PF04586">
    <property type="entry name" value="Peptidase_S78"/>
    <property type="match status" value="1"/>
</dbReference>
<sequence length="222" mass="24840">MQFKSFKAAPIGENEVEGLASTYGNIDHAGDIVERGAYTRTLGVFNQKQRMPFLAHHRHDRPIGSIIELKDTDEGLWFKARFSDSHDGQNVRSQFLDGTLDSFSIGYRVIKKEADRVDGQRVLRLKEIALHEISAVTFPCNELAKLSAVKGDIASSFPNLSLEDQQRVADFAAYLEAKQAGISTDELLDEVVDEAVKSMEAEIDAALSDAWMAYRIKKTFNR</sequence>
<dbReference type="EMBL" id="LSTR01000040">
    <property type="protein sequence ID" value="OAH42774.1"/>
    <property type="molecule type" value="Genomic_DNA"/>
</dbReference>
<evidence type="ECO:0000313" key="6">
    <source>
        <dbReference type="Proteomes" id="UP000077262"/>
    </source>
</evidence>
<evidence type="ECO:0000259" key="4">
    <source>
        <dbReference type="Pfam" id="PF04586"/>
    </source>
</evidence>
<gene>
    <name evidence="5" type="ORF">AX777_05920</name>
</gene>
<protein>
    <recommendedName>
        <fullName evidence="4">Prohead serine protease domain-containing protein</fullName>
    </recommendedName>
</protein>
<dbReference type="SUPFAM" id="SSF50789">
    <property type="entry name" value="Herpes virus serine proteinase, assemblin"/>
    <property type="match status" value="1"/>
</dbReference>
<evidence type="ECO:0000313" key="5">
    <source>
        <dbReference type="EMBL" id="OAH42774.1"/>
    </source>
</evidence>
<evidence type="ECO:0000256" key="1">
    <source>
        <dbReference type="ARBA" id="ARBA00022612"/>
    </source>
</evidence>
<dbReference type="AlphaFoldDB" id="A0A177JPP4"/>
<keyword evidence="2" id="KW-0645">Protease</keyword>
<dbReference type="GO" id="GO:0008233">
    <property type="term" value="F:peptidase activity"/>
    <property type="evidence" value="ECO:0007669"/>
    <property type="project" value="UniProtKB-KW"/>
</dbReference>